<keyword evidence="5 6" id="KW-0472">Membrane</keyword>
<gene>
    <name evidence="7" type="ORF">METZ01_LOCUS51737</name>
</gene>
<name>A0A381SCK8_9ZZZZ</name>
<evidence type="ECO:0000256" key="3">
    <source>
        <dbReference type="ARBA" id="ARBA00022692"/>
    </source>
</evidence>
<feature type="transmembrane region" description="Helical" evidence="6">
    <location>
        <begin position="235"/>
        <end position="256"/>
    </location>
</feature>
<evidence type="ECO:0000256" key="1">
    <source>
        <dbReference type="ARBA" id="ARBA00004651"/>
    </source>
</evidence>
<dbReference type="GO" id="GO:0022857">
    <property type="term" value="F:transmembrane transporter activity"/>
    <property type="evidence" value="ECO:0007669"/>
    <property type="project" value="InterPro"/>
</dbReference>
<evidence type="ECO:0000313" key="7">
    <source>
        <dbReference type="EMBL" id="SUZ98883.1"/>
    </source>
</evidence>
<keyword evidence="3 6" id="KW-0812">Transmembrane</keyword>
<evidence type="ECO:0000256" key="4">
    <source>
        <dbReference type="ARBA" id="ARBA00022989"/>
    </source>
</evidence>
<feature type="transmembrane region" description="Helical" evidence="6">
    <location>
        <begin position="98"/>
        <end position="123"/>
    </location>
</feature>
<dbReference type="GO" id="GO:0005886">
    <property type="term" value="C:plasma membrane"/>
    <property type="evidence" value="ECO:0007669"/>
    <property type="project" value="UniProtKB-SubCell"/>
</dbReference>
<dbReference type="Pfam" id="PF02653">
    <property type="entry name" value="BPD_transp_2"/>
    <property type="match status" value="1"/>
</dbReference>
<evidence type="ECO:0008006" key="8">
    <source>
        <dbReference type="Google" id="ProtNLM"/>
    </source>
</evidence>
<reference evidence="7" key="1">
    <citation type="submission" date="2018-05" db="EMBL/GenBank/DDBJ databases">
        <authorList>
            <person name="Lanie J.A."/>
            <person name="Ng W.-L."/>
            <person name="Kazmierczak K.M."/>
            <person name="Andrzejewski T.M."/>
            <person name="Davidsen T.M."/>
            <person name="Wayne K.J."/>
            <person name="Tettelin H."/>
            <person name="Glass J.I."/>
            <person name="Rusch D."/>
            <person name="Podicherti R."/>
            <person name="Tsui H.-C.T."/>
            <person name="Winkler M.E."/>
        </authorList>
    </citation>
    <scope>NUCLEOTIDE SEQUENCE</scope>
</reference>
<keyword evidence="4 6" id="KW-1133">Transmembrane helix</keyword>
<dbReference type="InterPro" id="IPR001851">
    <property type="entry name" value="ABC_transp_permease"/>
</dbReference>
<accession>A0A381SCK8</accession>
<feature type="transmembrane region" description="Helical" evidence="6">
    <location>
        <begin position="45"/>
        <end position="64"/>
    </location>
</feature>
<feature type="transmembrane region" description="Helical" evidence="6">
    <location>
        <begin position="288"/>
        <end position="307"/>
    </location>
</feature>
<comment type="subcellular location">
    <subcellularLocation>
        <location evidence="1">Cell membrane</location>
        <topology evidence="1">Multi-pass membrane protein</topology>
    </subcellularLocation>
</comment>
<feature type="transmembrane region" description="Helical" evidence="6">
    <location>
        <begin position="130"/>
        <end position="148"/>
    </location>
</feature>
<sequence>MVLYALSGLAAMFLSAVLVEALGGNWRDVWTALVDGSLRRPGRWGLTIGVAVPMAVVAIGTVISTKAGLINIGQEGQMMIGGASAAYVGAHLQGPGPLVVFAAILFGFVGGGLWSGIAGLLRYLRNVPEVLSTLLLVTVAANLVGYGLKNTWLLLDPNAAVGNRTNVSPQLSPDARLPRFEIFGNDISSGALISVALTLLCAWILARTIIGFRLEVAGKSRRVGLRFGISETRQGLMAMVVSGGFAGLAGAMMLASGDFAKYRLVPGFTVNLGWIGLLVALVAREKILAVLPVAFIFASLRTGSGFLAATGVERRVTDVVQGLLVLALLVPPAVLFVRERRRALSQVKSRT</sequence>
<feature type="transmembrane region" description="Helical" evidence="6">
    <location>
        <begin position="191"/>
        <end position="214"/>
    </location>
</feature>
<protein>
    <recommendedName>
        <fullName evidence="8">ABC transporter permease</fullName>
    </recommendedName>
</protein>
<dbReference type="EMBL" id="UINC01002647">
    <property type="protein sequence ID" value="SUZ98883.1"/>
    <property type="molecule type" value="Genomic_DNA"/>
</dbReference>
<dbReference type="PANTHER" id="PTHR47089:SF1">
    <property type="entry name" value="GUANOSINE ABC TRANSPORTER PERMEASE PROTEIN NUPP"/>
    <property type="match status" value="1"/>
</dbReference>
<evidence type="ECO:0000256" key="5">
    <source>
        <dbReference type="ARBA" id="ARBA00023136"/>
    </source>
</evidence>
<dbReference type="PANTHER" id="PTHR47089">
    <property type="entry name" value="ABC TRANSPORTER, PERMEASE PROTEIN"/>
    <property type="match status" value="1"/>
</dbReference>
<proteinExistence type="predicted"/>
<dbReference type="CDD" id="cd06580">
    <property type="entry name" value="TM_PBP1_transp_TpRbsC_like"/>
    <property type="match status" value="1"/>
</dbReference>
<organism evidence="7">
    <name type="scientific">marine metagenome</name>
    <dbReference type="NCBI Taxonomy" id="408172"/>
    <lineage>
        <taxon>unclassified sequences</taxon>
        <taxon>metagenomes</taxon>
        <taxon>ecological metagenomes</taxon>
    </lineage>
</organism>
<evidence type="ECO:0000256" key="2">
    <source>
        <dbReference type="ARBA" id="ARBA00022475"/>
    </source>
</evidence>
<keyword evidence="2" id="KW-1003">Cell membrane</keyword>
<feature type="transmembrane region" description="Helical" evidence="6">
    <location>
        <begin position="319"/>
        <end position="337"/>
    </location>
</feature>
<feature type="transmembrane region" description="Helical" evidence="6">
    <location>
        <begin position="262"/>
        <end position="281"/>
    </location>
</feature>
<evidence type="ECO:0000256" key="6">
    <source>
        <dbReference type="SAM" id="Phobius"/>
    </source>
</evidence>
<dbReference type="AlphaFoldDB" id="A0A381SCK8"/>